<dbReference type="AlphaFoldDB" id="A0A0A9GLS1"/>
<sequence length="35" mass="3908">MGTCIFQTLAINHQYFDFRNLFTALLNDLGCGIVG</sequence>
<organism evidence="1">
    <name type="scientific">Arundo donax</name>
    <name type="common">Giant reed</name>
    <name type="synonym">Donax arundinaceus</name>
    <dbReference type="NCBI Taxonomy" id="35708"/>
    <lineage>
        <taxon>Eukaryota</taxon>
        <taxon>Viridiplantae</taxon>
        <taxon>Streptophyta</taxon>
        <taxon>Embryophyta</taxon>
        <taxon>Tracheophyta</taxon>
        <taxon>Spermatophyta</taxon>
        <taxon>Magnoliopsida</taxon>
        <taxon>Liliopsida</taxon>
        <taxon>Poales</taxon>
        <taxon>Poaceae</taxon>
        <taxon>PACMAD clade</taxon>
        <taxon>Arundinoideae</taxon>
        <taxon>Arundineae</taxon>
        <taxon>Arundo</taxon>
    </lineage>
</organism>
<reference evidence="1" key="1">
    <citation type="submission" date="2014-09" db="EMBL/GenBank/DDBJ databases">
        <authorList>
            <person name="Magalhaes I.L.F."/>
            <person name="Oliveira U."/>
            <person name="Santos F.R."/>
            <person name="Vidigal T.H.D.A."/>
            <person name="Brescovit A.D."/>
            <person name="Santos A.J."/>
        </authorList>
    </citation>
    <scope>NUCLEOTIDE SEQUENCE</scope>
    <source>
        <tissue evidence="1">Shoot tissue taken approximately 20 cm above the soil surface</tissue>
    </source>
</reference>
<protein>
    <submittedName>
        <fullName evidence="1">Uncharacterized protein</fullName>
    </submittedName>
</protein>
<dbReference type="EMBL" id="GBRH01173517">
    <property type="protein sequence ID" value="JAE24379.1"/>
    <property type="molecule type" value="Transcribed_RNA"/>
</dbReference>
<evidence type="ECO:0000313" key="1">
    <source>
        <dbReference type="EMBL" id="JAE24379.1"/>
    </source>
</evidence>
<proteinExistence type="predicted"/>
<accession>A0A0A9GLS1</accession>
<reference evidence="1" key="2">
    <citation type="journal article" date="2015" name="Data Brief">
        <title>Shoot transcriptome of the giant reed, Arundo donax.</title>
        <authorList>
            <person name="Barrero R.A."/>
            <person name="Guerrero F.D."/>
            <person name="Moolhuijzen P."/>
            <person name="Goolsby J.A."/>
            <person name="Tidwell J."/>
            <person name="Bellgard S.E."/>
            <person name="Bellgard M.I."/>
        </authorList>
    </citation>
    <scope>NUCLEOTIDE SEQUENCE</scope>
    <source>
        <tissue evidence="1">Shoot tissue taken approximately 20 cm above the soil surface</tissue>
    </source>
</reference>
<name>A0A0A9GLS1_ARUDO</name>